<evidence type="ECO:0000313" key="1">
    <source>
        <dbReference type="EMBL" id="PEM41926.1"/>
    </source>
</evidence>
<protein>
    <submittedName>
        <fullName evidence="1">Spore gernimation protein GerB</fullName>
    </submittedName>
</protein>
<dbReference type="EMBL" id="NUDL01000191">
    <property type="protein sequence ID" value="PEM41926.1"/>
    <property type="molecule type" value="Genomic_DNA"/>
</dbReference>
<evidence type="ECO:0000313" key="2">
    <source>
        <dbReference type="Proteomes" id="UP000220621"/>
    </source>
</evidence>
<gene>
    <name evidence="1" type="ORF">CN611_31280</name>
</gene>
<name>A0A2A8BE24_9BACI</name>
<organism evidence="1 2">
    <name type="scientific">Bacillus wiedmannii</name>
    <dbReference type="NCBI Taxonomy" id="1890302"/>
    <lineage>
        <taxon>Bacteria</taxon>
        <taxon>Bacillati</taxon>
        <taxon>Bacillota</taxon>
        <taxon>Bacilli</taxon>
        <taxon>Bacillales</taxon>
        <taxon>Bacillaceae</taxon>
        <taxon>Bacillus</taxon>
        <taxon>Bacillus cereus group</taxon>
    </lineage>
</organism>
<sequence>MGNLKFQNITLFEFIVFIHSLQLASGMLIMP</sequence>
<accession>A0A2A8BE24</accession>
<dbReference type="Proteomes" id="UP000220621">
    <property type="component" value="Unassembled WGS sequence"/>
</dbReference>
<comment type="caution">
    <text evidence="1">The sequence shown here is derived from an EMBL/GenBank/DDBJ whole genome shotgun (WGS) entry which is preliminary data.</text>
</comment>
<feature type="non-terminal residue" evidence="1">
    <location>
        <position position="31"/>
    </location>
</feature>
<proteinExistence type="predicted"/>
<reference evidence="1 2" key="1">
    <citation type="submission" date="2017-09" db="EMBL/GenBank/DDBJ databases">
        <title>Large-scale bioinformatics analysis of Bacillus genomes uncovers conserved roles of natural products in bacterial physiology.</title>
        <authorList>
            <consortium name="Agbiome Team Llc"/>
            <person name="Bleich R.M."/>
            <person name="Grubbs K.J."/>
            <person name="Santa Maria K.C."/>
            <person name="Allen S.E."/>
            <person name="Farag S."/>
            <person name="Shank E.A."/>
            <person name="Bowers A."/>
        </authorList>
    </citation>
    <scope>NUCLEOTIDE SEQUENCE [LARGE SCALE GENOMIC DNA]</scope>
    <source>
        <strain evidence="1 2">AFS010764</strain>
    </source>
</reference>
<dbReference type="AlphaFoldDB" id="A0A2A8BE24"/>